<accession>A0A6G1HMR2</accession>
<evidence type="ECO:0008006" key="4">
    <source>
        <dbReference type="Google" id="ProtNLM"/>
    </source>
</evidence>
<feature type="signal peptide" evidence="1">
    <location>
        <begin position="1"/>
        <end position="21"/>
    </location>
</feature>
<reference evidence="2" key="1">
    <citation type="journal article" date="2020" name="Stud. Mycol.">
        <title>101 Dothideomycetes genomes: a test case for predicting lifestyles and emergence of pathogens.</title>
        <authorList>
            <person name="Haridas S."/>
            <person name="Albert R."/>
            <person name="Binder M."/>
            <person name="Bloem J."/>
            <person name="Labutti K."/>
            <person name="Salamov A."/>
            <person name="Andreopoulos B."/>
            <person name="Baker S."/>
            <person name="Barry K."/>
            <person name="Bills G."/>
            <person name="Bluhm B."/>
            <person name="Cannon C."/>
            <person name="Castanera R."/>
            <person name="Culley D."/>
            <person name="Daum C."/>
            <person name="Ezra D."/>
            <person name="Gonzalez J."/>
            <person name="Henrissat B."/>
            <person name="Kuo A."/>
            <person name="Liang C."/>
            <person name="Lipzen A."/>
            <person name="Lutzoni F."/>
            <person name="Magnuson J."/>
            <person name="Mondo S."/>
            <person name="Nolan M."/>
            <person name="Ohm R."/>
            <person name="Pangilinan J."/>
            <person name="Park H.-J."/>
            <person name="Ramirez L."/>
            <person name="Alfaro M."/>
            <person name="Sun H."/>
            <person name="Tritt A."/>
            <person name="Yoshinaga Y."/>
            <person name="Zwiers L.-H."/>
            <person name="Turgeon B."/>
            <person name="Goodwin S."/>
            <person name="Spatafora J."/>
            <person name="Crous P."/>
            <person name="Grigoriev I."/>
        </authorList>
    </citation>
    <scope>NUCLEOTIDE SEQUENCE</scope>
    <source>
        <strain evidence="2">CBS 262.69</strain>
    </source>
</reference>
<gene>
    <name evidence="2" type="ORF">EJ06DRAFT_162109</name>
</gene>
<evidence type="ECO:0000313" key="2">
    <source>
        <dbReference type="EMBL" id="KAF2397127.1"/>
    </source>
</evidence>
<proteinExistence type="predicted"/>
<evidence type="ECO:0000313" key="3">
    <source>
        <dbReference type="Proteomes" id="UP000799640"/>
    </source>
</evidence>
<keyword evidence="3" id="KW-1185">Reference proteome</keyword>
<organism evidence="2 3">
    <name type="scientific">Trichodelitschia bisporula</name>
    <dbReference type="NCBI Taxonomy" id="703511"/>
    <lineage>
        <taxon>Eukaryota</taxon>
        <taxon>Fungi</taxon>
        <taxon>Dikarya</taxon>
        <taxon>Ascomycota</taxon>
        <taxon>Pezizomycotina</taxon>
        <taxon>Dothideomycetes</taxon>
        <taxon>Dothideomycetes incertae sedis</taxon>
        <taxon>Phaeotrichales</taxon>
        <taxon>Phaeotrichaceae</taxon>
        <taxon>Trichodelitschia</taxon>
    </lineage>
</organism>
<protein>
    <recommendedName>
        <fullName evidence="4">Ubiquitin 3 binding protein But2 C-terminal domain-containing protein</fullName>
    </recommendedName>
</protein>
<sequence length="191" mass="20882">MKFITTFALAVISTVYGKTLALPLEARDSCQYNYLPQLWSISQHQPTSSNGPQTSVVDVNQDIGRKDLIVSFQNIPQGSWGCNLQFDYKPGHGAYVWGIGDPQVINVYAINGNLPTQPTWDNITPLTGSLVGTFQFPTGTALNEPKLVWINSLVCQSTLNYRLAVANTDRVKGGVYDTDDAGSGLRISHNC</sequence>
<name>A0A6G1HMR2_9PEZI</name>
<feature type="chain" id="PRO_5026036465" description="Ubiquitin 3 binding protein But2 C-terminal domain-containing protein" evidence="1">
    <location>
        <begin position="22"/>
        <end position="191"/>
    </location>
</feature>
<dbReference type="OrthoDB" id="5308323at2759"/>
<dbReference type="Proteomes" id="UP000799640">
    <property type="component" value="Unassembled WGS sequence"/>
</dbReference>
<keyword evidence="1" id="KW-0732">Signal</keyword>
<dbReference type="EMBL" id="ML996704">
    <property type="protein sequence ID" value="KAF2397127.1"/>
    <property type="molecule type" value="Genomic_DNA"/>
</dbReference>
<evidence type="ECO:0000256" key="1">
    <source>
        <dbReference type="SAM" id="SignalP"/>
    </source>
</evidence>
<dbReference type="AlphaFoldDB" id="A0A6G1HMR2"/>